<evidence type="ECO:0000313" key="2">
    <source>
        <dbReference type="EMBL" id="KAJ3833778.1"/>
    </source>
</evidence>
<keyword evidence="1" id="KW-1133">Transmembrane helix</keyword>
<keyword evidence="3" id="KW-1185">Reference proteome</keyword>
<evidence type="ECO:0000256" key="1">
    <source>
        <dbReference type="SAM" id="Phobius"/>
    </source>
</evidence>
<feature type="transmembrane region" description="Helical" evidence="1">
    <location>
        <begin position="6"/>
        <end position="28"/>
    </location>
</feature>
<evidence type="ECO:0000313" key="3">
    <source>
        <dbReference type="Proteomes" id="UP001163846"/>
    </source>
</evidence>
<dbReference type="AlphaFoldDB" id="A0AA38P004"/>
<sequence length="121" mass="13930">MITFYFIIVTNSLLLAVHILKLVFAVVQSNNLAASARDRIYWYRSFCLIRWALALLWSLSDQLQLGLNPLRPFKSKSYLFDFFNIESLTYVPWLDNVLCSRARRSVCHAGVNNGSNCHSVI</sequence>
<dbReference type="EMBL" id="MU806636">
    <property type="protein sequence ID" value="KAJ3833778.1"/>
    <property type="molecule type" value="Genomic_DNA"/>
</dbReference>
<organism evidence="2 3">
    <name type="scientific">Lentinula raphanica</name>
    <dbReference type="NCBI Taxonomy" id="153919"/>
    <lineage>
        <taxon>Eukaryota</taxon>
        <taxon>Fungi</taxon>
        <taxon>Dikarya</taxon>
        <taxon>Basidiomycota</taxon>
        <taxon>Agaricomycotina</taxon>
        <taxon>Agaricomycetes</taxon>
        <taxon>Agaricomycetidae</taxon>
        <taxon>Agaricales</taxon>
        <taxon>Marasmiineae</taxon>
        <taxon>Omphalotaceae</taxon>
        <taxon>Lentinula</taxon>
    </lineage>
</organism>
<keyword evidence="1" id="KW-0472">Membrane</keyword>
<name>A0AA38P004_9AGAR</name>
<protein>
    <submittedName>
        <fullName evidence="2">Uncharacterized protein</fullName>
    </submittedName>
</protein>
<accession>A0AA38P004</accession>
<keyword evidence="1" id="KW-0812">Transmembrane</keyword>
<reference evidence="2" key="1">
    <citation type="submission" date="2022-08" db="EMBL/GenBank/DDBJ databases">
        <authorList>
            <consortium name="DOE Joint Genome Institute"/>
            <person name="Min B."/>
            <person name="Riley R."/>
            <person name="Sierra-Patev S."/>
            <person name="Naranjo-Ortiz M."/>
            <person name="Looney B."/>
            <person name="Konkel Z."/>
            <person name="Slot J.C."/>
            <person name="Sakamoto Y."/>
            <person name="Steenwyk J.L."/>
            <person name="Rokas A."/>
            <person name="Carro J."/>
            <person name="Camarero S."/>
            <person name="Ferreira P."/>
            <person name="Molpeceres G."/>
            <person name="Ruiz-Duenas F.J."/>
            <person name="Serrano A."/>
            <person name="Henrissat B."/>
            <person name="Drula E."/>
            <person name="Hughes K.W."/>
            <person name="Mata J.L."/>
            <person name="Ishikawa N.K."/>
            <person name="Vargas-Isla R."/>
            <person name="Ushijima S."/>
            <person name="Smith C.A."/>
            <person name="Ahrendt S."/>
            <person name="Andreopoulos W."/>
            <person name="He G."/>
            <person name="Labutti K."/>
            <person name="Lipzen A."/>
            <person name="Ng V."/>
            <person name="Sandor L."/>
            <person name="Barry K."/>
            <person name="Martinez A.T."/>
            <person name="Xiao Y."/>
            <person name="Gibbons J.G."/>
            <person name="Terashima K."/>
            <person name="Hibbett D.S."/>
            <person name="Grigoriev I.V."/>
        </authorList>
    </citation>
    <scope>NUCLEOTIDE SEQUENCE</scope>
    <source>
        <strain evidence="2">TFB9207</strain>
    </source>
</reference>
<feature type="transmembrane region" description="Helical" evidence="1">
    <location>
        <begin position="40"/>
        <end position="59"/>
    </location>
</feature>
<comment type="caution">
    <text evidence="2">The sequence shown here is derived from an EMBL/GenBank/DDBJ whole genome shotgun (WGS) entry which is preliminary data.</text>
</comment>
<dbReference type="Proteomes" id="UP001163846">
    <property type="component" value="Unassembled WGS sequence"/>
</dbReference>
<proteinExistence type="predicted"/>
<gene>
    <name evidence="2" type="ORF">F5878DRAFT_393257</name>
</gene>